<accession>H6LIB9</accession>
<feature type="transmembrane region" description="Helical" evidence="7">
    <location>
        <begin position="28"/>
        <end position="49"/>
    </location>
</feature>
<dbReference type="SUPFAM" id="SSF161098">
    <property type="entry name" value="MetI-like"/>
    <property type="match status" value="1"/>
</dbReference>
<evidence type="ECO:0000256" key="4">
    <source>
        <dbReference type="ARBA" id="ARBA00022692"/>
    </source>
</evidence>
<dbReference type="PROSITE" id="PS50928">
    <property type="entry name" value="ABC_TM1"/>
    <property type="match status" value="1"/>
</dbReference>
<keyword evidence="10" id="KW-1185">Reference proteome</keyword>
<name>H6LIB9_ACEWD</name>
<keyword evidence="6 7" id="KW-0472">Membrane</keyword>
<dbReference type="InterPro" id="IPR000515">
    <property type="entry name" value="MetI-like"/>
</dbReference>
<dbReference type="InterPro" id="IPR035906">
    <property type="entry name" value="MetI-like_sf"/>
</dbReference>
<evidence type="ECO:0000259" key="8">
    <source>
        <dbReference type="PROSITE" id="PS50928"/>
    </source>
</evidence>
<evidence type="ECO:0000256" key="7">
    <source>
        <dbReference type="RuleBase" id="RU363032"/>
    </source>
</evidence>
<dbReference type="InterPro" id="IPR050366">
    <property type="entry name" value="BP-dependent_transpt_permease"/>
</dbReference>
<reference evidence="9 10" key="2">
    <citation type="journal article" date="2012" name="PLoS ONE">
        <title>An ancient pathway combining carbon dioxide fixation with the generation and utilization of a sodium ion gradient for ATP synthesis.</title>
        <authorList>
            <person name="Poehlein A."/>
            <person name="Schmidt S."/>
            <person name="Kaster A.K."/>
            <person name="Goenrich M."/>
            <person name="Vollmers J."/>
            <person name="Thurmer A."/>
            <person name="Bertsch J."/>
            <person name="Schuchmann K."/>
            <person name="Voigt B."/>
            <person name="Hecker M."/>
            <person name="Daniel R."/>
            <person name="Thauer R.K."/>
            <person name="Gottschalk G."/>
            <person name="Muller V."/>
        </authorList>
    </citation>
    <scope>NUCLEOTIDE SEQUENCE [LARGE SCALE GENOMIC DNA]</scope>
    <source>
        <strain evidence="10">ATCC 29683 / DSM 1030 / JCM 2381 / KCTC 1655 / WB1</strain>
    </source>
</reference>
<dbReference type="KEGG" id="awo:Awo_c04940"/>
<organism evidence="9 10">
    <name type="scientific">Acetobacterium woodii (strain ATCC 29683 / DSM 1030 / JCM 2381 / KCTC 1655 / WB1)</name>
    <dbReference type="NCBI Taxonomy" id="931626"/>
    <lineage>
        <taxon>Bacteria</taxon>
        <taxon>Bacillati</taxon>
        <taxon>Bacillota</taxon>
        <taxon>Clostridia</taxon>
        <taxon>Eubacteriales</taxon>
        <taxon>Eubacteriaceae</taxon>
        <taxon>Acetobacterium</taxon>
    </lineage>
</organism>
<dbReference type="EMBL" id="CP002987">
    <property type="protein sequence ID" value="AFA47293.1"/>
    <property type="molecule type" value="Genomic_DNA"/>
</dbReference>
<evidence type="ECO:0000256" key="6">
    <source>
        <dbReference type="ARBA" id="ARBA00023136"/>
    </source>
</evidence>
<keyword evidence="4 7" id="KW-0812">Transmembrane</keyword>
<feature type="transmembrane region" description="Helical" evidence="7">
    <location>
        <begin position="85"/>
        <end position="111"/>
    </location>
</feature>
<keyword evidence="2 7" id="KW-0813">Transport</keyword>
<feature type="transmembrane region" description="Helical" evidence="7">
    <location>
        <begin position="254"/>
        <end position="275"/>
    </location>
</feature>
<feature type="domain" description="ABC transmembrane type-1" evidence="8">
    <location>
        <begin position="83"/>
        <end position="276"/>
    </location>
</feature>
<keyword evidence="3" id="KW-1003">Cell membrane</keyword>
<dbReference type="Proteomes" id="UP000007177">
    <property type="component" value="Chromosome"/>
</dbReference>
<dbReference type="GO" id="GO:0055085">
    <property type="term" value="P:transmembrane transport"/>
    <property type="evidence" value="ECO:0007669"/>
    <property type="project" value="InterPro"/>
</dbReference>
<dbReference type="HOGENOM" id="CLU_028518_8_0_9"/>
<comment type="subcellular location">
    <subcellularLocation>
        <location evidence="1 7">Cell membrane</location>
        <topology evidence="1 7">Multi-pass membrane protein</topology>
    </subcellularLocation>
</comment>
<reference evidence="10" key="1">
    <citation type="submission" date="2011-07" db="EMBL/GenBank/DDBJ databases">
        <title>Complete genome sequence of Acetobacterium woodii.</title>
        <authorList>
            <person name="Poehlein A."/>
            <person name="Schmidt S."/>
            <person name="Kaster A.-K."/>
            <person name="Goenrich M."/>
            <person name="Vollmers J."/>
            <person name="Thuermer A."/>
            <person name="Gottschalk G."/>
            <person name="Thauer R.K."/>
            <person name="Daniel R."/>
            <person name="Mueller V."/>
        </authorList>
    </citation>
    <scope>NUCLEOTIDE SEQUENCE [LARGE SCALE GENOMIC DNA]</scope>
    <source>
        <strain evidence="10">ATCC 29683 / DSM 1030 / JCM 2381 / KCTC 1655 / WB1</strain>
    </source>
</reference>
<proteinExistence type="inferred from homology"/>
<dbReference type="GO" id="GO:0005886">
    <property type="term" value="C:plasma membrane"/>
    <property type="evidence" value="ECO:0007669"/>
    <property type="project" value="UniProtKB-SubCell"/>
</dbReference>
<gene>
    <name evidence="9" type="primary">gsiD</name>
    <name evidence="9" type="ordered locus">Awo_c04940</name>
</gene>
<evidence type="ECO:0000256" key="1">
    <source>
        <dbReference type="ARBA" id="ARBA00004651"/>
    </source>
</evidence>
<evidence type="ECO:0000256" key="5">
    <source>
        <dbReference type="ARBA" id="ARBA00022989"/>
    </source>
</evidence>
<dbReference type="AlphaFoldDB" id="H6LIB9"/>
<dbReference type="CDD" id="cd06261">
    <property type="entry name" value="TM_PBP2"/>
    <property type="match status" value="1"/>
</dbReference>
<dbReference type="STRING" id="931626.Awo_c04940"/>
<dbReference type="Gene3D" id="1.10.3720.10">
    <property type="entry name" value="MetI-like"/>
    <property type="match status" value="1"/>
</dbReference>
<comment type="similarity">
    <text evidence="7">Belongs to the binding-protein-dependent transport system permease family.</text>
</comment>
<evidence type="ECO:0000313" key="9">
    <source>
        <dbReference type="EMBL" id="AFA47293.1"/>
    </source>
</evidence>
<keyword evidence="5 7" id="KW-1133">Transmembrane helix</keyword>
<dbReference type="eggNOG" id="COG1173">
    <property type="taxonomic scope" value="Bacteria"/>
</dbReference>
<dbReference type="PANTHER" id="PTHR43386">
    <property type="entry name" value="OLIGOPEPTIDE TRANSPORT SYSTEM PERMEASE PROTEIN APPC"/>
    <property type="match status" value="1"/>
</dbReference>
<protein>
    <submittedName>
        <fullName evidence="9">Gluthation ABC transport system permease protein GsiD</fullName>
    </submittedName>
</protein>
<dbReference type="Pfam" id="PF00528">
    <property type="entry name" value="BPD_transp_1"/>
    <property type="match status" value="1"/>
</dbReference>
<feature type="transmembrane region" description="Helical" evidence="7">
    <location>
        <begin position="186"/>
        <end position="209"/>
    </location>
</feature>
<dbReference type="PANTHER" id="PTHR43386:SF1">
    <property type="entry name" value="D,D-DIPEPTIDE TRANSPORT SYSTEM PERMEASE PROTEIN DDPC-RELATED"/>
    <property type="match status" value="1"/>
</dbReference>
<evidence type="ECO:0000313" key="10">
    <source>
        <dbReference type="Proteomes" id="UP000007177"/>
    </source>
</evidence>
<evidence type="ECO:0000256" key="2">
    <source>
        <dbReference type="ARBA" id="ARBA00022448"/>
    </source>
</evidence>
<evidence type="ECO:0000256" key="3">
    <source>
        <dbReference type="ARBA" id="ARBA00022475"/>
    </source>
</evidence>
<sequence>MTVTGIKKKMLKSWEIIKDFSIQGKISMMILVLVILMAVFATSLSIYSYNLSSGDALLAPGEGHFLGTDDLGIDLWAQICYGARISLVVGFGTALLAAFGGGLIGIFSGYVGGIADKIIMRIIDIMIVIPDFPLMVLLAALLGPSLLNVIIVLALFSWVTPARIVRSQVMMLKEQTYIKVAETYGASVWYLIWRHFLPAVFPILAVNIIRLTGRAIVSEAGLSFLGLGDPTSKSWGLIIHYATSFEGIYYTNFWQWWLLYPWLILTLVVMSLAFLSRELERIVDPRLKAGV</sequence>
<dbReference type="RefSeq" id="WP_014354896.1">
    <property type="nucleotide sequence ID" value="NC_016894.1"/>
</dbReference>